<protein>
    <recommendedName>
        <fullName evidence="3">SMB domain-containing protein</fullName>
    </recommendedName>
</protein>
<organism evidence="1 2">
    <name type="scientific">Emiliania huxleyi (strain CCMP1516)</name>
    <dbReference type="NCBI Taxonomy" id="280463"/>
    <lineage>
        <taxon>Eukaryota</taxon>
        <taxon>Haptista</taxon>
        <taxon>Haptophyta</taxon>
        <taxon>Prymnesiophyceae</taxon>
        <taxon>Isochrysidales</taxon>
        <taxon>Noelaerhabdaceae</taxon>
        <taxon>Emiliania</taxon>
    </lineage>
</organism>
<reference evidence="1" key="2">
    <citation type="submission" date="2024-10" db="UniProtKB">
        <authorList>
            <consortium name="EnsemblProtists"/>
        </authorList>
    </citation>
    <scope>IDENTIFICATION</scope>
</reference>
<reference evidence="2" key="1">
    <citation type="journal article" date="2013" name="Nature">
        <title>Pan genome of the phytoplankton Emiliania underpins its global distribution.</title>
        <authorList>
            <person name="Read B.A."/>
            <person name="Kegel J."/>
            <person name="Klute M.J."/>
            <person name="Kuo A."/>
            <person name="Lefebvre S.C."/>
            <person name="Maumus F."/>
            <person name="Mayer C."/>
            <person name="Miller J."/>
            <person name="Monier A."/>
            <person name="Salamov A."/>
            <person name="Young J."/>
            <person name="Aguilar M."/>
            <person name="Claverie J.M."/>
            <person name="Frickenhaus S."/>
            <person name="Gonzalez K."/>
            <person name="Herman E.K."/>
            <person name="Lin Y.C."/>
            <person name="Napier J."/>
            <person name="Ogata H."/>
            <person name="Sarno A.F."/>
            <person name="Shmutz J."/>
            <person name="Schroeder D."/>
            <person name="de Vargas C."/>
            <person name="Verret F."/>
            <person name="von Dassow P."/>
            <person name="Valentin K."/>
            <person name="Van de Peer Y."/>
            <person name="Wheeler G."/>
            <person name="Dacks J.B."/>
            <person name="Delwiche C.F."/>
            <person name="Dyhrman S.T."/>
            <person name="Glockner G."/>
            <person name="John U."/>
            <person name="Richards T."/>
            <person name="Worden A.Z."/>
            <person name="Zhang X."/>
            <person name="Grigoriev I.V."/>
            <person name="Allen A.E."/>
            <person name="Bidle K."/>
            <person name="Borodovsky M."/>
            <person name="Bowler C."/>
            <person name="Brownlee C."/>
            <person name="Cock J.M."/>
            <person name="Elias M."/>
            <person name="Gladyshev V.N."/>
            <person name="Groth M."/>
            <person name="Guda C."/>
            <person name="Hadaegh A."/>
            <person name="Iglesias-Rodriguez M.D."/>
            <person name="Jenkins J."/>
            <person name="Jones B.M."/>
            <person name="Lawson T."/>
            <person name="Leese F."/>
            <person name="Lindquist E."/>
            <person name="Lobanov A."/>
            <person name="Lomsadze A."/>
            <person name="Malik S.B."/>
            <person name="Marsh M.E."/>
            <person name="Mackinder L."/>
            <person name="Mock T."/>
            <person name="Mueller-Roeber B."/>
            <person name="Pagarete A."/>
            <person name="Parker M."/>
            <person name="Probert I."/>
            <person name="Quesneville H."/>
            <person name="Raines C."/>
            <person name="Rensing S.A."/>
            <person name="Riano-Pachon D.M."/>
            <person name="Richier S."/>
            <person name="Rokitta S."/>
            <person name="Shiraiwa Y."/>
            <person name="Soanes D.M."/>
            <person name="van der Giezen M."/>
            <person name="Wahlund T.M."/>
            <person name="Williams B."/>
            <person name="Wilson W."/>
            <person name="Wolfe G."/>
            <person name="Wurch L.L."/>
        </authorList>
    </citation>
    <scope>NUCLEOTIDE SEQUENCE</scope>
</reference>
<name>A0A0D3JLS6_EMIH1</name>
<dbReference type="GeneID" id="17270007"/>
<evidence type="ECO:0000313" key="1">
    <source>
        <dbReference type="EnsemblProtists" id="EOD24461"/>
    </source>
</evidence>
<evidence type="ECO:0000313" key="2">
    <source>
        <dbReference type="Proteomes" id="UP000013827"/>
    </source>
</evidence>
<dbReference type="AlphaFoldDB" id="A0A0D3JLS6"/>
<dbReference type="PaxDb" id="2903-EOD24461"/>
<accession>A0A0D3JLS6</accession>
<dbReference type="HOGENOM" id="CLU_1681205_0_0_1"/>
<sequence>MLFFLASVLAFSTTPEPTPEPAPTPTPELPIFDESCGQPSSCCWDCGTAAGCTLGSSDSAVCWDQCSKCCAGTGEACCDDIERGLSLERTYTGCDGFAQTDAGSCSDKLYPFEIMSNLFPVKPLQTVRVFNQDDNLLRRARWPHPRPAMRPGPSFFL</sequence>
<dbReference type="KEGG" id="ehx:EMIHUDRAFT_238509"/>
<evidence type="ECO:0008006" key="3">
    <source>
        <dbReference type="Google" id="ProtNLM"/>
    </source>
</evidence>
<dbReference type="RefSeq" id="XP_005776890.1">
    <property type="nucleotide sequence ID" value="XM_005776833.1"/>
</dbReference>
<dbReference type="EnsemblProtists" id="EOD24461">
    <property type="protein sequence ID" value="EOD24461"/>
    <property type="gene ID" value="EMIHUDRAFT_238509"/>
</dbReference>
<proteinExistence type="predicted"/>
<keyword evidence="2" id="KW-1185">Reference proteome</keyword>
<dbReference type="Proteomes" id="UP000013827">
    <property type="component" value="Unassembled WGS sequence"/>
</dbReference>